<sequence length="283" mass="31553">MISVSVVKELQQVLGPIRAENKTIGFVATMGALHEGHQSLMKQAKQTCDILIVSIFVNPLQFGPNEDFDSYPRQLEQDKKITKSAGCDVLFHPKELDVYPDGPTQTIHVNQGASVLCGKSRPGHFDGVATVVLKLLSIVRPHKAFFGQKDAQQLAILKQLSKEFFLPVQIIGCPTVREKDGLAKSSRNMRLTRNERELAPKLYQALQEAADLSVYNVNELIAYVTTELQRIPVGEIDYVEAYEYPSLKPIQQPVGTVILALAYHFSDARLIDHILINYNRGDA</sequence>
<comment type="miscellaneous">
    <text evidence="9">The reaction proceeds by a bi uni uni bi ping pong mechanism.</text>
</comment>
<keyword evidence="4 9" id="KW-0436">Ligase</keyword>
<evidence type="ECO:0000256" key="8">
    <source>
        <dbReference type="ARBA" id="ARBA00048258"/>
    </source>
</evidence>
<keyword evidence="5 9" id="KW-0566">Pantothenate biosynthesis</keyword>
<dbReference type="InterPro" id="IPR042176">
    <property type="entry name" value="Pantoate_ligase_C"/>
</dbReference>
<evidence type="ECO:0000313" key="10">
    <source>
        <dbReference type="EMBL" id="MBM7840189.1"/>
    </source>
</evidence>
<evidence type="ECO:0000256" key="9">
    <source>
        <dbReference type="HAMAP-Rule" id="MF_00158"/>
    </source>
</evidence>
<feature type="binding site" evidence="9">
    <location>
        <begin position="184"/>
        <end position="187"/>
    </location>
    <ligand>
        <name>ATP</name>
        <dbReference type="ChEBI" id="CHEBI:30616"/>
    </ligand>
</feature>
<dbReference type="SUPFAM" id="SSF52374">
    <property type="entry name" value="Nucleotidylyl transferase"/>
    <property type="match status" value="1"/>
</dbReference>
<evidence type="ECO:0000256" key="3">
    <source>
        <dbReference type="ARBA" id="ARBA00022490"/>
    </source>
</evidence>
<dbReference type="NCBIfam" id="TIGR00018">
    <property type="entry name" value="panC"/>
    <property type="match status" value="1"/>
</dbReference>
<dbReference type="InterPro" id="IPR004821">
    <property type="entry name" value="Cyt_trans-like"/>
</dbReference>
<gene>
    <name evidence="9" type="primary">panC</name>
    <name evidence="10" type="ORF">JOC54_003469</name>
</gene>
<dbReference type="PANTHER" id="PTHR21299">
    <property type="entry name" value="CYTIDYLATE KINASE/PANTOATE-BETA-ALANINE LIGASE"/>
    <property type="match status" value="1"/>
</dbReference>
<feature type="binding site" evidence="9">
    <location>
        <position position="153"/>
    </location>
    <ligand>
        <name>(R)-pantoate</name>
        <dbReference type="ChEBI" id="CHEBI:15980"/>
    </ligand>
</feature>
<comment type="caution">
    <text evidence="10">The sequence shown here is derived from an EMBL/GenBank/DDBJ whole genome shotgun (WGS) entry which is preliminary data.</text>
</comment>
<feature type="binding site" evidence="9">
    <location>
        <begin position="147"/>
        <end position="150"/>
    </location>
    <ligand>
        <name>ATP</name>
        <dbReference type="ChEBI" id="CHEBI:30616"/>
    </ligand>
</feature>
<organism evidence="10 11">
    <name type="scientific">Shouchella xiaoxiensis</name>
    <dbReference type="NCBI Taxonomy" id="766895"/>
    <lineage>
        <taxon>Bacteria</taxon>
        <taxon>Bacillati</taxon>
        <taxon>Bacillota</taxon>
        <taxon>Bacilli</taxon>
        <taxon>Bacillales</taxon>
        <taxon>Bacillaceae</taxon>
        <taxon>Shouchella</taxon>
    </lineage>
</organism>
<dbReference type="Gene3D" id="3.40.50.620">
    <property type="entry name" value="HUPs"/>
    <property type="match status" value="1"/>
</dbReference>
<comment type="subcellular location">
    <subcellularLocation>
        <location evidence="9">Cytoplasm</location>
    </subcellularLocation>
</comment>
<keyword evidence="7 9" id="KW-0067">ATP-binding</keyword>
<feature type="binding site" evidence="9">
    <location>
        <position position="61"/>
    </location>
    <ligand>
        <name>beta-alanine</name>
        <dbReference type="ChEBI" id="CHEBI:57966"/>
    </ligand>
</feature>
<evidence type="ECO:0000256" key="7">
    <source>
        <dbReference type="ARBA" id="ARBA00022840"/>
    </source>
</evidence>
<feature type="binding site" evidence="9">
    <location>
        <begin position="30"/>
        <end position="37"/>
    </location>
    <ligand>
        <name>ATP</name>
        <dbReference type="ChEBI" id="CHEBI:30616"/>
    </ligand>
</feature>
<dbReference type="EMBL" id="JAFBCV010000012">
    <property type="protein sequence ID" value="MBM7840189.1"/>
    <property type="molecule type" value="Genomic_DNA"/>
</dbReference>
<feature type="active site" description="Proton donor" evidence="9">
    <location>
        <position position="37"/>
    </location>
</feature>
<dbReference type="HAMAP" id="MF_00158">
    <property type="entry name" value="PanC"/>
    <property type="match status" value="1"/>
</dbReference>
<evidence type="ECO:0000256" key="1">
    <source>
        <dbReference type="ARBA" id="ARBA00004990"/>
    </source>
</evidence>
<feature type="binding site" evidence="9">
    <location>
        <position position="61"/>
    </location>
    <ligand>
        <name>(R)-pantoate</name>
        <dbReference type="ChEBI" id="CHEBI:15980"/>
    </ligand>
</feature>
<dbReference type="Proteomes" id="UP001179280">
    <property type="component" value="Unassembled WGS sequence"/>
</dbReference>
<comment type="subunit">
    <text evidence="9">Homodimer.</text>
</comment>
<dbReference type="GO" id="GO:0004592">
    <property type="term" value="F:pantoate-beta-alanine ligase activity"/>
    <property type="evidence" value="ECO:0007669"/>
    <property type="project" value="UniProtKB-EC"/>
</dbReference>
<evidence type="ECO:0000256" key="2">
    <source>
        <dbReference type="ARBA" id="ARBA00009256"/>
    </source>
</evidence>
<evidence type="ECO:0000256" key="6">
    <source>
        <dbReference type="ARBA" id="ARBA00022741"/>
    </source>
</evidence>
<name>A0ABS2T0E8_9BACI</name>
<comment type="similarity">
    <text evidence="2 9">Belongs to the pantothenate synthetase family.</text>
</comment>
<dbReference type="Gene3D" id="3.30.1300.10">
    <property type="entry name" value="Pantoate-beta-alanine ligase, C-terminal domain"/>
    <property type="match status" value="1"/>
</dbReference>
<dbReference type="EC" id="6.3.2.1" evidence="9"/>
<keyword evidence="11" id="KW-1185">Reference proteome</keyword>
<dbReference type="NCBIfam" id="TIGR00125">
    <property type="entry name" value="cyt_tran_rel"/>
    <property type="match status" value="1"/>
</dbReference>
<evidence type="ECO:0000256" key="5">
    <source>
        <dbReference type="ARBA" id="ARBA00022655"/>
    </source>
</evidence>
<proteinExistence type="inferred from homology"/>
<reference evidence="10" key="1">
    <citation type="submission" date="2021-01" db="EMBL/GenBank/DDBJ databases">
        <title>Genomic Encyclopedia of Type Strains, Phase IV (KMG-IV): sequencing the most valuable type-strain genomes for metagenomic binning, comparative biology and taxonomic classification.</title>
        <authorList>
            <person name="Goeker M."/>
        </authorList>
    </citation>
    <scope>NUCLEOTIDE SEQUENCE</scope>
    <source>
        <strain evidence="10">DSM 21943</strain>
    </source>
</reference>
<dbReference type="PANTHER" id="PTHR21299:SF1">
    <property type="entry name" value="PANTOATE--BETA-ALANINE LIGASE"/>
    <property type="match status" value="1"/>
</dbReference>
<accession>A0ABS2T0E8</accession>
<comment type="function">
    <text evidence="9">Catalyzes the condensation of pantoate with beta-alanine in an ATP-dependent reaction via a pantoyl-adenylate intermediate.</text>
</comment>
<comment type="pathway">
    <text evidence="1 9">Cofactor biosynthesis; (R)-pantothenate biosynthesis; (R)-pantothenate from (R)-pantoate and beta-alanine: step 1/1.</text>
</comment>
<evidence type="ECO:0000313" key="11">
    <source>
        <dbReference type="Proteomes" id="UP001179280"/>
    </source>
</evidence>
<dbReference type="InterPro" id="IPR003721">
    <property type="entry name" value="Pantoate_ligase"/>
</dbReference>
<dbReference type="RefSeq" id="WP_204467706.1">
    <property type="nucleotide sequence ID" value="NZ_JAFBCV010000012.1"/>
</dbReference>
<keyword evidence="3 9" id="KW-0963">Cytoplasm</keyword>
<protein>
    <recommendedName>
        <fullName evidence="9">Pantothenate synthetase</fullName>
        <shortName evidence="9">PS</shortName>
        <ecNumber evidence="9">6.3.2.1</ecNumber>
    </recommendedName>
    <alternativeName>
        <fullName evidence="9">Pantoate--beta-alanine ligase</fullName>
    </alternativeName>
    <alternativeName>
        <fullName evidence="9">Pantoate-activating enzyme</fullName>
    </alternativeName>
</protein>
<comment type="catalytic activity">
    <reaction evidence="8 9">
        <text>(R)-pantoate + beta-alanine + ATP = (R)-pantothenate + AMP + diphosphate + H(+)</text>
        <dbReference type="Rhea" id="RHEA:10912"/>
        <dbReference type="ChEBI" id="CHEBI:15378"/>
        <dbReference type="ChEBI" id="CHEBI:15980"/>
        <dbReference type="ChEBI" id="CHEBI:29032"/>
        <dbReference type="ChEBI" id="CHEBI:30616"/>
        <dbReference type="ChEBI" id="CHEBI:33019"/>
        <dbReference type="ChEBI" id="CHEBI:57966"/>
        <dbReference type="ChEBI" id="CHEBI:456215"/>
        <dbReference type="EC" id="6.3.2.1"/>
    </reaction>
</comment>
<feature type="binding site" evidence="9">
    <location>
        <position position="176"/>
    </location>
    <ligand>
        <name>ATP</name>
        <dbReference type="ChEBI" id="CHEBI:30616"/>
    </ligand>
</feature>
<dbReference type="InterPro" id="IPR014729">
    <property type="entry name" value="Rossmann-like_a/b/a_fold"/>
</dbReference>
<dbReference type="CDD" id="cd00560">
    <property type="entry name" value="PanC"/>
    <property type="match status" value="1"/>
</dbReference>
<keyword evidence="6 9" id="KW-0547">Nucleotide-binding</keyword>
<evidence type="ECO:0000256" key="4">
    <source>
        <dbReference type="ARBA" id="ARBA00022598"/>
    </source>
</evidence>
<dbReference type="Pfam" id="PF02569">
    <property type="entry name" value="Pantoate_ligase"/>
    <property type="match status" value="1"/>
</dbReference>